<keyword evidence="3" id="KW-1185">Reference proteome</keyword>
<dbReference type="PANTHER" id="PTHR12110:SF41">
    <property type="entry name" value="INOSOSE DEHYDRATASE"/>
    <property type="match status" value="1"/>
</dbReference>
<accession>A0ABY7W392</accession>
<feature type="domain" description="Xylose isomerase-like TIM barrel" evidence="1">
    <location>
        <begin position="22"/>
        <end position="258"/>
    </location>
</feature>
<evidence type="ECO:0000259" key="1">
    <source>
        <dbReference type="Pfam" id="PF01261"/>
    </source>
</evidence>
<reference evidence="2 3" key="1">
    <citation type="submission" date="2023-02" db="EMBL/GenBank/DDBJ databases">
        <title>Genome sequence of Lentisphaera profundi SAORIC-696.</title>
        <authorList>
            <person name="Kim e."/>
            <person name="Cho J.-C."/>
            <person name="Choi A."/>
            <person name="Kang I."/>
        </authorList>
    </citation>
    <scope>NUCLEOTIDE SEQUENCE [LARGE SCALE GENOMIC DNA]</scope>
    <source>
        <strain evidence="2 3">SAORIC-696</strain>
    </source>
</reference>
<organism evidence="2 3">
    <name type="scientific">Lentisphaera profundi</name>
    <dbReference type="NCBI Taxonomy" id="1658616"/>
    <lineage>
        <taxon>Bacteria</taxon>
        <taxon>Pseudomonadati</taxon>
        <taxon>Lentisphaerota</taxon>
        <taxon>Lentisphaeria</taxon>
        <taxon>Lentisphaerales</taxon>
        <taxon>Lentisphaeraceae</taxon>
        <taxon>Lentisphaera</taxon>
    </lineage>
</organism>
<keyword evidence="2" id="KW-0413">Isomerase</keyword>
<dbReference type="SUPFAM" id="SSF51658">
    <property type="entry name" value="Xylose isomerase-like"/>
    <property type="match status" value="1"/>
</dbReference>
<protein>
    <submittedName>
        <fullName evidence="2">Sugar phosphate isomerase/epimerase</fullName>
    </submittedName>
</protein>
<sequence length="280" mass="31632">MKISLNFLLWTTFVSEDQFYLFEELKNMGYDGVEIPVMDGDYEHYRKMKAELDRLGLIASASTFIAPDEDPMSSDPKVRANGLAKLKDNIDKAEILGSKTLIGPVYAAHKQFELEDSIAESFKRSAALLKEACQYAAPKGIHIGVEFLNRFEIILLNCAKDSMDYCKLVDEKNIGILYDTHHAHIEEYSIQGAFDESGSFFNHLHLSESHRGILGEGLVDWNATRNAIKSLNNYQGNIVIEAFSDDVEGLREGANRWRPLFADKLDLAKKSLDFAREVIK</sequence>
<dbReference type="GO" id="GO:0016853">
    <property type="term" value="F:isomerase activity"/>
    <property type="evidence" value="ECO:0007669"/>
    <property type="project" value="UniProtKB-KW"/>
</dbReference>
<gene>
    <name evidence="2" type="ORF">PQO03_12945</name>
</gene>
<dbReference type="Proteomes" id="UP001214250">
    <property type="component" value="Chromosome 2"/>
</dbReference>
<dbReference type="InterPro" id="IPR050312">
    <property type="entry name" value="IolE/XylAMocC-like"/>
</dbReference>
<dbReference type="EMBL" id="CP117812">
    <property type="protein sequence ID" value="WDE98743.1"/>
    <property type="molecule type" value="Genomic_DNA"/>
</dbReference>
<dbReference type="InterPro" id="IPR036237">
    <property type="entry name" value="Xyl_isomerase-like_sf"/>
</dbReference>
<evidence type="ECO:0000313" key="3">
    <source>
        <dbReference type="Proteomes" id="UP001214250"/>
    </source>
</evidence>
<evidence type="ECO:0000313" key="2">
    <source>
        <dbReference type="EMBL" id="WDE98743.1"/>
    </source>
</evidence>
<dbReference type="InterPro" id="IPR013022">
    <property type="entry name" value="Xyl_isomerase-like_TIM-brl"/>
</dbReference>
<dbReference type="PANTHER" id="PTHR12110">
    <property type="entry name" value="HYDROXYPYRUVATE ISOMERASE"/>
    <property type="match status" value="1"/>
</dbReference>
<dbReference type="Gene3D" id="3.20.20.150">
    <property type="entry name" value="Divalent-metal-dependent TIM barrel enzymes"/>
    <property type="match status" value="1"/>
</dbReference>
<proteinExistence type="predicted"/>
<name>A0ABY7W392_9BACT</name>
<dbReference type="RefSeq" id="WP_274153612.1">
    <property type="nucleotide sequence ID" value="NZ_CP117812.1"/>
</dbReference>
<dbReference type="Pfam" id="PF01261">
    <property type="entry name" value="AP_endonuc_2"/>
    <property type="match status" value="1"/>
</dbReference>